<name>A0A1W9KXC3_9BURK</name>
<accession>A0A1W9KXC3</accession>
<evidence type="ECO:0000313" key="2">
    <source>
        <dbReference type="Proteomes" id="UP000192505"/>
    </source>
</evidence>
<reference evidence="1 2" key="1">
    <citation type="submission" date="2017-01" db="EMBL/GenBank/DDBJ databases">
        <title>Novel large sulfur bacteria in the metagenomes of groundwater-fed chemosynthetic microbial mats in the Lake Huron basin.</title>
        <authorList>
            <person name="Sharrar A.M."/>
            <person name="Flood B.E."/>
            <person name="Bailey J.V."/>
            <person name="Jones D.S."/>
            <person name="Biddanda B."/>
            <person name="Ruberg S.A."/>
            <person name="Marcus D.N."/>
            <person name="Dick G.J."/>
        </authorList>
    </citation>
    <scope>NUCLEOTIDE SEQUENCE [LARGE SCALE GENOMIC DNA]</scope>
    <source>
        <strain evidence="1">A7</strain>
    </source>
</reference>
<dbReference type="EMBL" id="MTEI01000002">
    <property type="protein sequence ID" value="OQW89300.1"/>
    <property type="molecule type" value="Genomic_DNA"/>
</dbReference>
<proteinExistence type="predicted"/>
<dbReference type="Proteomes" id="UP000192505">
    <property type="component" value="Unassembled WGS sequence"/>
</dbReference>
<organism evidence="1 2">
    <name type="scientific">Rhodoferax ferrireducens</name>
    <dbReference type="NCBI Taxonomy" id="192843"/>
    <lineage>
        <taxon>Bacteria</taxon>
        <taxon>Pseudomonadati</taxon>
        <taxon>Pseudomonadota</taxon>
        <taxon>Betaproteobacteria</taxon>
        <taxon>Burkholderiales</taxon>
        <taxon>Comamonadaceae</taxon>
        <taxon>Rhodoferax</taxon>
    </lineage>
</organism>
<evidence type="ECO:0000313" key="1">
    <source>
        <dbReference type="EMBL" id="OQW89300.1"/>
    </source>
</evidence>
<sequence length="94" mass="10698">MCAMLDNNPQFNVVTQAFPHIGVKIKEYWGQASFVPYMEGLLHGTREGTRRGFQADVLMALHHLAEQHKAAYPNYVVSDDFWAYVETKPTMPAL</sequence>
<protein>
    <submittedName>
        <fullName evidence="1">Uncharacterized protein</fullName>
    </submittedName>
</protein>
<dbReference type="AlphaFoldDB" id="A0A1W9KXC3"/>
<comment type="caution">
    <text evidence="1">The sequence shown here is derived from an EMBL/GenBank/DDBJ whole genome shotgun (WGS) entry which is preliminary data.</text>
</comment>
<gene>
    <name evidence="1" type="ORF">BWK72_05005</name>
</gene>